<dbReference type="AlphaFoldDB" id="A0A5B7ICB8"/>
<dbReference type="Proteomes" id="UP000324222">
    <property type="component" value="Unassembled WGS sequence"/>
</dbReference>
<keyword evidence="2" id="KW-1185">Reference proteome</keyword>
<comment type="caution">
    <text evidence="1">The sequence shown here is derived from an EMBL/GenBank/DDBJ whole genome shotgun (WGS) entry which is preliminary data.</text>
</comment>
<dbReference type="EMBL" id="VSRR010052277">
    <property type="protein sequence ID" value="MPC79855.1"/>
    <property type="molecule type" value="Genomic_DNA"/>
</dbReference>
<proteinExistence type="predicted"/>
<protein>
    <submittedName>
        <fullName evidence="1">Uncharacterized protein</fullName>
    </submittedName>
</protein>
<organism evidence="1 2">
    <name type="scientific">Portunus trituberculatus</name>
    <name type="common">Swimming crab</name>
    <name type="synonym">Neptunus trituberculatus</name>
    <dbReference type="NCBI Taxonomy" id="210409"/>
    <lineage>
        <taxon>Eukaryota</taxon>
        <taxon>Metazoa</taxon>
        <taxon>Ecdysozoa</taxon>
        <taxon>Arthropoda</taxon>
        <taxon>Crustacea</taxon>
        <taxon>Multicrustacea</taxon>
        <taxon>Malacostraca</taxon>
        <taxon>Eumalacostraca</taxon>
        <taxon>Eucarida</taxon>
        <taxon>Decapoda</taxon>
        <taxon>Pleocyemata</taxon>
        <taxon>Brachyura</taxon>
        <taxon>Eubrachyura</taxon>
        <taxon>Portunoidea</taxon>
        <taxon>Portunidae</taxon>
        <taxon>Portuninae</taxon>
        <taxon>Portunus</taxon>
    </lineage>
</organism>
<evidence type="ECO:0000313" key="2">
    <source>
        <dbReference type="Proteomes" id="UP000324222"/>
    </source>
</evidence>
<accession>A0A5B7ICB8</accession>
<gene>
    <name evidence="1" type="ORF">E2C01_074408</name>
</gene>
<reference evidence="1 2" key="1">
    <citation type="submission" date="2019-05" db="EMBL/GenBank/DDBJ databases">
        <title>Another draft genome of Portunus trituberculatus and its Hox gene families provides insights of decapod evolution.</title>
        <authorList>
            <person name="Jeong J.-H."/>
            <person name="Song I."/>
            <person name="Kim S."/>
            <person name="Choi T."/>
            <person name="Kim D."/>
            <person name="Ryu S."/>
            <person name="Kim W."/>
        </authorList>
    </citation>
    <scope>NUCLEOTIDE SEQUENCE [LARGE SCALE GENOMIC DNA]</scope>
    <source>
        <tissue evidence="1">Muscle</tissue>
    </source>
</reference>
<name>A0A5B7ICB8_PORTR</name>
<sequence>MRCLLLLIRMLNHQGFTWNLKPWEKLTQVLSKFYQAWIRIVKCF</sequence>
<evidence type="ECO:0000313" key="1">
    <source>
        <dbReference type="EMBL" id="MPC79855.1"/>
    </source>
</evidence>